<dbReference type="Proteomes" id="UP000236151">
    <property type="component" value="Unassembled WGS sequence"/>
</dbReference>
<dbReference type="CDD" id="cd00806">
    <property type="entry name" value="TrpRS_core"/>
    <property type="match status" value="1"/>
</dbReference>
<dbReference type="FunFam" id="1.10.240.10:FF:000005">
    <property type="entry name" value="Tryptophan--tRNA ligase"/>
    <property type="match status" value="1"/>
</dbReference>
<dbReference type="GO" id="GO:0004830">
    <property type="term" value="F:tryptophan-tRNA ligase activity"/>
    <property type="evidence" value="ECO:0007669"/>
    <property type="project" value="UniProtKB-UniRule"/>
</dbReference>
<keyword evidence="5 8" id="KW-0648">Protein biosynthesis</keyword>
<comment type="subunit">
    <text evidence="8">Homodimer.</text>
</comment>
<feature type="binding site" evidence="8">
    <location>
        <position position="182"/>
    </location>
    <ligand>
        <name>ATP</name>
        <dbReference type="ChEBI" id="CHEBI:30616"/>
    </ligand>
</feature>
<dbReference type="NCBIfam" id="TIGR00233">
    <property type="entry name" value="trpS"/>
    <property type="match status" value="1"/>
</dbReference>
<dbReference type="GO" id="GO:0006436">
    <property type="term" value="P:tryptophanyl-tRNA aminoacylation"/>
    <property type="evidence" value="ECO:0007669"/>
    <property type="project" value="UniProtKB-UniRule"/>
</dbReference>
<dbReference type="InterPro" id="IPR050203">
    <property type="entry name" value="Trp-tRNA_synthetase"/>
</dbReference>
<feature type="binding site" evidence="8">
    <location>
        <begin position="143"/>
        <end position="145"/>
    </location>
    <ligand>
        <name>ATP</name>
        <dbReference type="ChEBI" id="CHEBI:30616"/>
    </ligand>
</feature>
<name>A0A2K2EV57_9CLOT</name>
<keyword evidence="6 8" id="KW-0030">Aminoacyl-tRNA synthetase</keyword>
<dbReference type="GO" id="GO:0005524">
    <property type="term" value="F:ATP binding"/>
    <property type="evidence" value="ECO:0007669"/>
    <property type="project" value="UniProtKB-UniRule"/>
</dbReference>
<evidence type="ECO:0000256" key="1">
    <source>
        <dbReference type="ARBA" id="ARBA00005594"/>
    </source>
</evidence>
<evidence type="ECO:0000256" key="6">
    <source>
        <dbReference type="ARBA" id="ARBA00023146"/>
    </source>
</evidence>
<dbReference type="HAMAP" id="MF_00140_B">
    <property type="entry name" value="Trp_tRNA_synth_B"/>
    <property type="match status" value="1"/>
</dbReference>
<reference evidence="10 11" key="1">
    <citation type="submission" date="2017-06" db="EMBL/GenBank/DDBJ databases">
        <title>Investigating the central metabolism of Clostridium thermosuccinogenes.</title>
        <authorList>
            <person name="Koendjbiharie J.G."/>
            <person name="van Kranenburg R."/>
        </authorList>
    </citation>
    <scope>NUCLEOTIDE SEQUENCE [LARGE SCALE GENOMIC DNA]</scope>
    <source>
        <strain evidence="10 11">DSM 5806</strain>
    </source>
</reference>
<organism evidence="10 11">
    <name type="scientific">Clostridium thermosuccinogenes</name>
    <dbReference type="NCBI Taxonomy" id="84032"/>
    <lineage>
        <taxon>Bacteria</taxon>
        <taxon>Bacillati</taxon>
        <taxon>Bacillota</taxon>
        <taxon>Clostridia</taxon>
        <taxon>Eubacteriales</taxon>
        <taxon>Clostridiaceae</taxon>
        <taxon>Clostridium</taxon>
    </lineage>
</organism>
<dbReference type="PROSITE" id="PS00178">
    <property type="entry name" value="AA_TRNA_LIGASE_I"/>
    <property type="match status" value="1"/>
</dbReference>
<feature type="binding site" evidence="8">
    <location>
        <begin position="16"/>
        <end position="17"/>
    </location>
    <ligand>
        <name>ATP</name>
        <dbReference type="ChEBI" id="CHEBI:30616"/>
    </ligand>
</feature>
<feature type="short sequence motif" description="'KMSKS' region" evidence="8">
    <location>
        <begin position="189"/>
        <end position="193"/>
    </location>
</feature>
<evidence type="ECO:0000313" key="10">
    <source>
        <dbReference type="EMBL" id="PNT95644.1"/>
    </source>
</evidence>
<dbReference type="OrthoDB" id="9801042at2"/>
<evidence type="ECO:0000256" key="8">
    <source>
        <dbReference type="HAMAP-Rule" id="MF_00140"/>
    </source>
</evidence>
<dbReference type="GO" id="GO:0005829">
    <property type="term" value="C:cytosol"/>
    <property type="evidence" value="ECO:0007669"/>
    <property type="project" value="TreeGrafter"/>
</dbReference>
<comment type="caution">
    <text evidence="10">The sequence shown here is derived from an EMBL/GenBank/DDBJ whole genome shotgun (WGS) entry which is preliminary data.</text>
</comment>
<evidence type="ECO:0000256" key="4">
    <source>
        <dbReference type="ARBA" id="ARBA00022840"/>
    </source>
</evidence>
<dbReference type="Gene3D" id="1.10.240.10">
    <property type="entry name" value="Tyrosyl-Transfer RNA Synthetase"/>
    <property type="match status" value="1"/>
</dbReference>
<dbReference type="KEGG" id="cthd:CDO33_03325"/>
<dbReference type="PANTHER" id="PTHR43766">
    <property type="entry name" value="TRYPTOPHAN--TRNA LIGASE, MITOCHONDRIAL"/>
    <property type="match status" value="1"/>
</dbReference>
<dbReference type="InterPro" id="IPR024109">
    <property type="entry name" value="Trp-tRNA-ligase_bac-type"/>
</dbReference>
<keyword evidence="3 8" id="KW-0547">Nucleotide-binding</keyword>
<comment type="subcellular location">
    <subcellularLocation>
        <location evidence="8">Cytoplasm</location>
    </subcellularLocation>
</comment>
<evidence type="ECO:0000256" key="9">
    <source>
        <dbReference type="RuleBase" id="RU363036"/>
    </source>
</evidence>
<dbReference type="InterPro" id="IPR001412">
    <property type="entry name" value="aa-tRNA-synth_I_CS"/>
</dbReference>
<feature type="binding site" evidence="8">
    <location>
        <begin position="189"/>
        <end position="193"/>
    </location>
    <ligand>
        <name>ATP</name>
        <dbReference type="ChEBI" id="CHEBI:30616"/>
    </ligand>
</feature>
<dbReference type="InterPro" id="IPR002305">
    <property type="entry name" value="aa-tRNA-synth_Ic"/>
</dbReference>
<evidence type="ECO:0000256" key="3">
    <source>
        <dbReference type="ARBA" id="ARBA00022741"/>
    </source>
</evidence>
<evidence type="ECO:0000313" key="11">
    <source>
        <dbReference type="Proteomes" id="UP000236151"/>
    </source>
</evidence>
<dbReference type="AlphaFoldDB" id="A0A2K2EV57"/>
<dbReference type="Gene3D" id="3.40.50.620">
    <property type="entry name" value="HUPs"/>
    <property type="match status" value="1"/>
</dbReference>
<keyword evidence="11" id="KW-1185">Reference proteome</keyword>
<sequence length="326" mass="37050">MRILSGIQPSGSLHIGNYFAMIKRMIEFQNDNELLCFIANYHALTTVYDASTLRSRTLDAAMDFLALGLDPDKAIFWVQSDIPEVQELAWLLSNVTGMGLLERAHSYKDKIAKGISPNHGLFAYPVLMAADILLYGCDKVPVGKDQKQHVEIARDLALRFNSTYGETFVIPEADIESTIATIPGTDGQKMSKSYGNTIDIFADEKKLRQSVMSIKTDSTPVDEPKPTDGNPLFEIYSLFLDSEGKEELRQRFETPGLRYGDVKKELFEVIWNYFSQARNNRKKYENDMQYVYDVLKKGAEKAREIASYYLDKARHNVGLDYKFTSK</sequence>
<gene>
    <name evidence="8 10" type="primary">trpS</name>
    <name evidence="10" type="ORF">CDQ84_16750</name>
</gene>
<protein>
    <recommendedName>
        <fullName evidence="8">Tryptophan--tRNA ligase</fullName>
        <ecNumber evidence="8">6.1.1.2</ecNumber>
    </recommendedName>
    <alternativeName>
        <fullName evidence="8">Tryptophanyl-tRNA synthetase</fullName>
        <shortName evidence="8">TrpRS</shortName>
    </alternativeName>
</protein>
<accession>A0A2K2EV57</accession>
<evidence type="ECO:0000256" key="2">
    <source>
        <dbReference type="ARBA" id="ARBA00022598"/>
    </source>
</evidence>
<evidence type="ECO:0000256" key="5">
    <source>
        <dbReference type="ARBA" id="ARBA00022917"/>
    </source>
</evidence>
<keyword evidence="4 8" id="KW-0067">ATP-binding</keyword>
<dbReference type="Pfam" id="PF00579">
    <property type="entry name" value="tRNA-synt_1b"/>
    <property type="match status" value="1"/>
</dbReference>
<dbReference type="PRINTS" id="PR01039">
    <property type="entry name" value="TRNASYNTHTRP"/>
</dbReference>
<dbReference type="InterPro" id="IPR014729">
    <property type="entry name" value="Rossmann-like_a/b/a_fold"/>
</dbReference>
<keyword evidence="2 8" id="KW-0436">Ligase</keyword>
<feature type="binding site" evidence="8">
    <location>
        <position position="131"/>
    </location>
    <ligand>
        <name>L-tryptophan</name>
        <dbReference type="ChEBI" id="CHEBI:57912"/>
    </ligand>
</feature>
<feature type="binding site" evidence="8">
    <location>
        <begin position="8"/>
        <end position="10"/>
    </location>
    <ligand>
        <name>ATP</name>
        <dbReference type="ChEBI" id="CHEBI:30616"/>
    </ligand>
</feature>
<comment type="similarity">
    <text evidence="1 8 9">Belongs to the class-I aminoacyl-tRNA synthetase family.</text>
</comment>
<dbReference type="SUPFAM" id="SSF52374">
    <property type="entry name" value="Nucleotidylyl transferase"/>
    <property type="match status" value="1"/>
</dbReference>
<proteinExistence type="inferred from homology"/>
<dbReference type="EMBL" id="NIOJ01000062">
    <property type="protein sequence ID" value="PNT95644.1"/>
    <property type="molecule type" value="Genomic_DNA"/>
</dbReference>
<dbReference type="PANTHER" id="PTHR43766:SF1">
    <property type="entry name" value="TRYPTOPHAN--TRNA LIGASE, MITOCHONDRIAL"/>
    <property type="match status" value="1"/>
</dbReference>
<dbReference type="EC" id="6.1.1.2" evidence="8"/>
<dbReference type="InterPro" id="IPR002306">
    <property type="entry name" value="Trp-tRNA-ligase"/>
</dbReference>
<dbReference type="RefSeq" id="WP_103082887.1">
    <property type="nucleotide sequence ID" value="NZ_CP021850.1"/>
</dbReference>
<keyword evidence="8" id="KW-0963">Cytoplasm</keyword>
<feature type="short sequence motif" description="'HIGH' region" evidence="8">
    <location>
        <begin position="9"/>
        <end position="17"/>
    </location>
</feature>
<comment type="catalytic activity">
    <reaction evidence="7 8">
        <text>tRNA(Trp) + L-tryptophan + ATP = L-tryptophyl-tRNA(Trp) + AMP + diphosphate + H(+)</text>
        <dbReference type="Rhea" id="RHEA:24080"/>
        <dbReference type="Rhea" id="RHEA-COMP:9671"/>
        <dbReference type="Rhea" id="RHEA-COMP:9705"/>
        <dbReference type="ChEBI" id="CHEBI:15378"/>
        <dbReference type="ChEBI" id="CHEBI:30616"/>
        <dbReference type="ChEBI" id="CHEBI:33019"/>
        <dbReference type="ChEBI" id="CHEBI:57912"/>
        <dbReference type="ChEBI" id="CHEBI:78442"/>
        <dbReference type="ChEBI" id="CHEBI:78535"/>
        <dbReference type="ChEBI" id="CHEBI:456215"/>
        <dbReference type="EC" id="6.1.1.2"/>
    </reaction>
</comment>
<comment type="function">
    <text evidence="8">Catalyzes the attachment of tryptophan to tRNA(Trp).</text>
</comment>
<evidence type="ECO:0000256" key="7">
    <source>
        <dbReference type="ARBA" id="ARBA00049929"/>
    </source>
</evidence>